<evidence type="ECO:0000313" key="2">
    <source>
        <dbReference type="Proteomes" id="UP000594800"/>
    </source>
</evidence>
<dbReference type="KEGG" id="poz:I0K15_18895"/>
<organism evidence="1 2">
    <name type="scientific">Pontivivens ytuae</name>
    <dbReference type="NCBI Taxonomy" id="2789856"/>
    <lineage>
        <taxon>Bacteria</taxon>
        <taxon>Pseudomonadati</taxon>
        <taxon>Pseudomonadota</taxon>
        <taxon>Alphaproteobacteria</taxon>
        <taxon>Rhodobacterales</taxon>
        <taxon>Paracoccaceae</taxon>
        <taxon>Pontivivens</taxon>
    </lineage>
</organism>
<keyword evidence="2" id="KW-1185">Reference proteome</keyword>
<dbReference type="RefSeq" id="WP_196103027.1">
    <property type="nucleotide sequence ID" value="NZ_CP064942.1"/>
</dbReference>
<evidence type="ECO:0000313" key="1">
    <source>
        <dbReference type="EMBL" id="QPH53818.1"/>
    </source>
</evidence>
<sequence length="174" mass="18144">MAVLAVAATLSACSGTETADGIRALSASPQALRDVYEGRTLRVFRPDTGTQIEYLASNGDAYLWSDFGPNIATGEWWTDRGRDGLVYICFRYGPEGPPAIEGGAPEDGGCSRGTSILDWTVELVEGDPFDLRNGGTVPAVLPGGADVSLAEASTLSSADITLGDDLVTWKGGAQ</sequence>
<gene>
    <name evidence="1" type="ORF">I0K15_18895</name>
</gene>
<dbReference type="Proteomes" id="UP000594800">
    <property type="component" value="Chromosome"/>
</dbReference>
<proteinExistence type="predicted"/>
<protein>
    <submittedName>
        <fullName evidence="1">Uncharacterized protein</fullName>
    </submittedName>
</protein>
<name>A0A7S9LRA8_9RHOB</name>
<dbReference type="EMBL" id="CP064942">
    <property type="protein sequence ID" value="QPH53818.1"/>
    <property type="molecule type" value="Genomic_DNA"/>
</dbReference>
<dbReference type="AlphaFoldDB" id="A0A7S9LRA8"/>
<reference evidence="1 2" key="1">
    <citation type="submission" date="2020-11" db="EMBL/GenBank/DDBJ databases">
        <title>Description of Pontivivens ytuae sp. nov. isolated from deep sea sediment of Mariana Trench.</title>
        <authorList>
            <person name="Wang Z."/>
            <person name="Sun Q.-L."/>
            <person name="Xu X.-D."/>
            <person name="Tang Y.-Z."/>
            <person name="Zhang J."/>
        </authorList>
    </citation>
    <scope>NUCLEOTIDE SEQUENCE [LARGE SCALE GENOMIC DNA]</scope>
    <source>
        <strain evidence="1 2">MT2928</strain>
    </source>
</reference>
<accession>A0A7S9LRA8</accession>